<dbReference type="AlphaFoldDB" id="A0AAW9MWC3"/>
<accession>A0AAW9MWC3</accession>
<reference evidence="4 5" key="1">
    <citation type="submission" date="2024-01" db="EMBL/GenBank/DDBJ databases">
        <title>Complete genome sequence of Citroniella saccharovorans strain M6.X9, isolated from human fecal sample.</title>
        <authorList>
            <person name="Cheng G."/>
            <person name="Westerholm M."/>
            <person name="Schnurer A."/>
        </authorList>
    </citation>
    <scope>NUCLEOTIDE SEQUENCE [LARGE SCALE GENOMIC DNA]</scope>
    <source>
        <strain evidence="4 5">DSM 29873</strain>
    </source>
</reference>
<dbReference type="Proteomes" id="UP001357733">
    <property type="component" value="Unassembled WGS sequence"/>
</dbReference>
<dbReference type="EC" id="1.3.1.54" evidence="4"/>
<name>A0AAW9MWC3_9FIRM</name>
<gene>
    <name evidence="4" type="primary">cobK</name>
    <name evidence="4" type="ORF">VLK81_02995</name>
</gene>
<dbReference type="InterPro" id="IPR003723">
    <property type="entry name" value="Precorrin-6x_reduct"/>
</dbReference>
<evidence type="ECO:0000256" key="1">
    <source>
        <dbReference type="ARBA" id="ARBA00004953"/>
    </source>
</evidence>
<dbReference type="RefSeq" id="WP_324619111.1">
    <property type="nucleotide sequence ID" value="NZ_JAYKOT010000003.1"/>
</dbReference>
<evidence type="ECO:0000313" key="5">
    <source>
        <dbReference type="Proteomes" id="UP001357733"/>
    </source>
</evidence>
<dbReference type="PROSITE" id="PS51014">
    <property type="entry name" value="COBK_CBIJ"/>
    <property type="match status" value="1"/>
</dbReference>
<keyword evidence="5" id="KW-1185">Reference proteome</keyword>
<dbReference type="NCBIfam" id="TIGR00715">
    <property type="entry name" value="precor6x_red"/>
    <property type="match status" value="1"/>
</dbReference>
<evidence type="ECO:0000256" key="3">
    <source>
        <dbReference type="ARBA" id="ARBA00023002"/>
    </source>
</evidence>
<protein>
    <submittedName>
        <fullName evidence="4">Precorrin-6A reductase</fullName>
        <ecNumber evidence="4">1.3.1.54</ecNumber>
    </submittedName>
</protein>
<dbReference type="GO" id="GO:0009236">
    <property type="term" value="P:cobalamin biosynthetic process"/>
    <property type="evidence" value="ECO:0007669"/>
    <property type="project" value="UniProtKB-KW"/>
</dbReference>
<organism evidence="4 5">
    <name type="scientific">Citroniella saccharovorans</name>
    <dbReference type="NCBI Taxonomy" id="2053367"/>
    <lineage>
        <taxon>Bacteria</taxon>
        <taxon>Bacillati</taxon>
        <taxon>Bacillota</taxon>
        <taxon>Tissierellia</taxon>
        <taxon>Tissierellales</taxon>
        <taxon>Peptoniphilaceae</taxon>
        <taxon>Citroniella</taxon>
    </lineage>
</organism>
<comment type="caution">
    <text evidence="4">The sequence shown here is derived from an EMBL/GenBank/DDBJ whole genome shotgun (WGS) entry which is preliminary data.</text>
</comment>
<evidence type="ECO:0000313" key="4">
    <source>
        <dbReference type="EMBL" id="MEB3429002.1"/>
    </source>
</evidence>
<dbReference type="Pfam" id="PF02571">
    <property type="entry name" value="CbiJ"/>
    <property type="match status" value="1"/>
</dbReference>
<dbReference type="PANTHER" id="PTHR36925:SF1">
    <property type="entry name" value="COBALT-PRECORRIN-6A REDUCTASE"/>
    <property type="match status" value="1"/>
</dbReference>
<keyword evidence="3 4" id="KW-0560">Oxidoreductase</keyword>
<dbReference type="PANTHER" id="PTHR36925">
    <property type="entry name" value="COBALT-PRECORRIN-6A REDUCTASE"/>
    <property type="match status" value="1"/>
</dbReference>
<dbReference type="EMBL" id="JAYKOT010000003">
    <property type="protein sequence ID" value="MEB3429002.1"/>
    <property type="molecule type" value="Genomic_DNA"/>
</dbReference>
<dbReference type="GO" id="GO:0016994">
    <property type="term" value="F:precorrin-6A reductase activity"/>
    <property type="evidence" value="ECO:0007669"/>
    <property type="project" value="UniProtKB-EC"/>
</dbReference>
<sequence length="244" mass="27904">MIWIIGGNSDARILTSLIKEPYLLTTATKDGEKFYWNQGGFEKKMNYIQMVKFIEDEKINLCVDASHPFAKVVSKQAEKACQKCSINYVRFEREREIIEGKNIINVFSYDEASNYLKTFKGTAFFTTGSNRVLDFEKVRGENRFIYRILITSTSVKKLEEIGVSIKDMVGILGPVSKDLNKAFLQNYKADILVTKNSGLSGGFYEKIEACKEIGIKILVINDLNENEKLSIEDFYKEKILPLIK</sequence>
<keyword evidence="2" id="KW-0169">Cobalamin biosynthesis</keyword>
<comment type="pathway">
    <text evidence="1">Cofactor biosynthesis; adenosylcobalamin biosynthesis.</text>
</comment>
<evidence type="ECO:0000256" key="2">
    <source>
        <dbReference type="ARBA" id="ARBA00022573"/>
    </source>
</evidence>
<proteinExistence type="predicted"/>